<reference evidence="1" key="1">
    <citation type="submission" date="2021-02" db="EMBL/GenBank/DDBJ databases">
        <authorList>
            <person name="Dougan E. K."/>
            <person name="Rhodes N."/>
            <person name="Thang M."/>
            <person name="Chan C."/>
        </authorList>
    </citation>
    <scope>NUCLEOTIDE SEQUENCE</scope>
</reference>
<dbReference type="InterPro" id="IPR044399">
    <property type="entry name" value="Mb-like_M"/>
</dbReference>
<dbReference type="GO" id="GO:0019825">
    <property type="term" value="F:oxygen binding"/>
    <property type="evidence" value="ECO:0007669"/>
    <property type="project" value="InterPro"/>
</dbReference>
<dbReference type="CDD" id="cd01040">
    <property type="entry name" value="Mb-like"/>
    <property type="match status" value="1"/>
</dbReference>
<feature type="non-terminal residue" evidence="1">
    <location>
        <position position="1"/>
    </location>
</feature>
<dbReference type="OrthoDB" id="443789at2759"/>
<sequence length="272" mass="30466">VHEKAIERFIVGLSEESIGFLRREVYKRFFQLAPAGQDHFKQSTTRLHFIADKIIEMTVEMYKQPKRMVEDISALGLRHVGYAIPTELFSPFVSGAVDVVRLLTTDGNAEEAFRWSLTLVSKILVRTILEGSTVVMKAVNTNSDKALRKAISVAPRGRRATDLLNITVGTQSISPLYWSIESGSLNCAKAMIEDLLTIRADRDNYYYGCDALFNRHPEAIHRLCVDAPTLLPALLDGLVWRSRIATGGRALEQAEITMMLLHIPKASIKPLK</sequence>
<dbReference type="EMBL" id="CAJNIZ010044405">
    <property type="protein sequence ID" value="CAE7687614.1"/>
    <property type="molecule type" value="Genomic_DNA"/>
</dbReference>
<accession>A0A812WKJ3</accession>
<protein>
    <recommendedName>
        <fullName evidence="3">Globin family profile domain-containing protein</fullName>
    </recommendedName>
</protein>
<dbReference type="SUPFAM" id="SSF46458">
    <property type="entry name" value="Globin-like"/>
    <property type="match status" value="1"/>
</dbReference>
<dbReference type="InterPro" id="IPR012292">
    <property type="entry name" value="Globin/Proto"/>
</dbReference>
<proteinExistence type="predicted"/>
<evidence type="ECO:0008006" key="3">
    <source>
        <dbReference type="Google" id="ProtNLM"/>
    </source>
</evidence>
<dbReference type="Proteomes" id="UP000649617">
    <property type="component" value="Unassembled WGS sequence"/>
</dbReference>
<dbReference type="GO" id="GO:0020037">
    <property type="term" value="F:heme binding"/>
    <property type="evidence" value="ECO:0007669"/>
    <property type="project" value="InterPro"/>
</dbReference>
<evidence type="ECO:0000313" key="1">
    <source>
        <dbReference type="EMBL" id="CAE7687614.1"/>
    </source>
</evidence>
<gene>
    <name evidence="1" type="ORF">SPIL2461_LOCUS19242</name>
</gene>
<dbReference type="InterPro" id="IPR009050">
    <property type="entry name" value="Globin-like_sf"/>
</dbReference>
<evidence type="ECO:0000313" key="2">
    <source>
        <dbReference type="Proteomes" id="UP000649617"/>
    </source>
</evidence>
<organism evidence="1 2">
    <name type="scientific">Symbiodinium pilosum</name>
    <name type="common">Dinoflagellate</name>
    <dbReference type="NCBI Taxonomy" id="2952"/>
    <lineage>
        <taxon>Eukaryota</taxon>
        <taxon>Sar</taxon>
        <taxon>Alveolata</taxon>
        <taxon>Dinophyceae</taxon>
        <taxon>Suessiales</taxon>
        <taxon>Symbiodiniaceae</taxon>
        <taxon>Symbiodinium</taxon>
    </lineage>
</organism>
<comment type="caution">
    <text evidence="1">The sequence shown here is derived from an EMBL/GenBank/DDBJ whole genome shotgun (WGS) entry which is preliminary data.</text>
</comment>
<keyword evidence="2" id="KW-1185">Reference proteome</keyword>
<dbReference type="Gene3D" id="1.10.490.10">
    <property type="entry name" value="Globins"/>
    <property type="match status" value="1"/>
</dbReference>
<name>A0A812WKJ3_SYMPI</name>
<dbReference type="AlphaFoldDB" id="A0A812WKJ3"/>